<dbReference type="GO" id="GO:0043565">
    <property type="term" value="F:sequence-specific DNA binding"/>
    <property type="evidence" value="ECO:0007669"/>
    <property type="project" value="InterPro"/>
</dbReference>
<dbReference type="EMBL" id="SSWX01000034">
    <property type="protein sequence ID" value="THJ30787.1"/>
    <property type="molecule type" value="Genomic_DNA"/>
</dbReference>
<dbReference type="AlphaFoldDB" id="A0A4S5BET6"/>
<keyword evidence="1" id="KW-0805">Transcription regulation</keyword>
<evidence type="ECO:0000256" key="3">
    <source>
        <dbReference type="ARBA" id="ARBA00023163"/>
    </source>
</evidence>
<dbReference type="RefSeq" id="WP_136407892.1">
    <property type="nucleotide sequence ID" value="NZ_JARXRQ010000008.1"/>
</dbReference>
<dbReference type="Pfam" id="PF13412">
    <property type="entry name" value="HTH_24"/>
    <property type="match status" value="1"/>
</dbReference>
<dbReference type="GO" id="GO:0006355">
    <property type="term" value="P:regulation of DNA-templated transcription"/>
    <property type="evidence" value="ECO:0007669"/>
    <property type="project" value="UniProtKB-ARBA"/>
</dbReference>
<comment type="caution">
    <text evidence="5">The sequence shown here is derived from an EMBL/GenBank/DDBJ whole genome shotgun (WGS) entry which is preliminary data.</text>
</comment>
<sequence>MSLFNAHFQLDQFDIQILAMLQRDSHLSQRVIAEQVSLSAPAVQRRIKRLEEAGVIQAYVALLEPSKVGAPMLLMIEVQIHNEKQALLAPLESRIAREAAVQQCYFITGQADYLLVVAVATMEEYMALTQRLFEADENVKRFTSSVVLRRVKVGLSLPLPTLGR</sequence>
<dbReference type="FunFam" id="1.10.10.10:FF:000186">
    <property type="entry name" value="AsnC family transcriptional regulator"/>
    <property type="match status" value="1"/>
</dbReference>
<dbReference type="SUPFAM" id="SSF46785">
    <property type="entry name" value="Winged helix' DNA-binding domain"/>
    <property type="match status" value="1"/>
</dbReference>
<dbReference type="InterPro" id="IPR011008">
    <property type="entry name" value="Dimeric_a/b-barrel"/>
</dbReference>
<dbReference type="InterPro" id="IPR000485">
    <property type="entry name" value="AsnC-type_HTH_dom"/>
</dbReference>
<dbReference type="InterPro" id="IPR036388">
    <property type="entry name" value="WH-like_DNA-bd_sf"/>
</dbReference>
<keyword evidence="6" id="KW-1185">Reference proteome</keyword>
<evidence type="ECO:0000313" key="6">
    <source>
        <dbReference type="Proteomes" id="UP000306236"/>
    </source>
</evidence>
<dbReference type="Gene3D" id="1.10.10.10">
    <property type="entry name" value="Winged helix-like DNA-binding domain superfamily/Winged helix DNA-binding domain"/>
    <property type="match status" value="1"/>
</dbReference>
<reference evidence="5 6" key="1">
    <citation type="submission" date="2019-04" db="EMBL/GenBank/DDBJ databases">
        <title>Lampropedia sp YIM MLB12 draf genome.</title>
        <authorList>
            <person name="Wang Y.-X."/>
        </authorList>
    </citation>
    <scope>NUCLEOTIDE SEQUENCE [LARGE SCALE GENOMIC DNA]</scope>
    <source>
        <strain evidence="5 6">YIM MLB12</strain>
    </source>
</reference>
<organism evidence="5 6">
    <name type="scientific">Lampropedia aestuarii</name>
    <dbReference type="NCBI Taxonomy" id="2562762"/>
    <lineage>
        <taxon>Bacteria</taxon>
        <taxon>Pseudomonadati</taxon>
        <taxon>Pseudomonadota</taxon>
        <taxon>Betaproteobacteria</taxon>
        <taxon>Burkholderiales</taxon>
        <taxon>Comamonadaceae</taxon>
        <taxon>Lampropedia</taxon>
    </lineage>
</organism>
<dbReference type="PRINTS" id="PR00033">
    <property type="entry name" value="HTHASNC"/>
</dbReference>
<evidence type="ECO:0000256" key="1">
    <source>
        <dbReference type="ARBA" id="ARBA00023015"/>
    </source>
</evidence>
<dbReference type="SUPFAM" id="SSF54909">
    <property type="entry name" value="Dimeric alpha+beta barrel"/>
    <property type="match status" value="1"/>
</dbReference>
<dbReference type="InterPro" id="IPR011991">
    <property type="entry name" value="ArsR-like_HTH"/>
</dbReference>
<dbReference type="Gene3D" id="3.30.70.920">
    <property type="match status" value="1"/>
</dbReference>
<evidence type="ECO:0000256" key="2">
    <source>
        <dbReference type="ARBA" id="ARBA00023125"/>
    </source>
</evidence>
<feature type="domain" description="HTH asnC-type" evidence="4">
    <location>
        <begin position="10"/>
        <end position="71"/>
    </location>
</feature>
<gene>
    <name evidence="5" type="ORF">E8K88_17115</name>
</gene>
<dbReference type="PANTHER" id="PTHR30154">
    <property type="entry name" value="LEUCINE-RESPONSIVE REGULATORY PROTEIN"/>
    <property type="match status" value="1"/>
</dbReference>
<proteinExistence type="predicted"/>
<dbReference type="Proteomes" id="UP000306236">
    <property type="component" value="Unassembled WGS sequence"/>
</dbReference>
<protein>
    <submittedName>
        <fullName evidence="5">Lrp/AsnC family transcriptional regulator</fullName>
    </submittedName>
</protein>
<dbReference type="InterPro" id="IPR036390">
    <property type="entry name" value="WH_DNA-bd_sf"/>
</dbReference>
<accession>A0A4S5BET6</accession>
<dbReference type="Pfam" id="PF01037">
    <property type="entry name" value="AsnC_trans_reg"/>
    <property type="match status" value="1"/>
</dbReference>
<keyword evidence="2" id="KW-0238">DNA-binding</keyword>
<dbReference type="InterPro" id="IPR019888">
    <property type="entry name" value="Tscrpt_reg_AsnC-like"/>
</dbReference>
<evidence type="ECO:0000259" key="4">
    <source>
        <dbReference type="PROSITE" id="PS50956"/>
    </source>
</evidence>
<dbReference type="CDD" id="cd00090">
    <property type="entry name" value="HTH_ARSR"/>
    <property type="match status" value="1"/>
</dbReference>
<keyword evidence="3" id="KW-0804">Transcription</keyword>
<dbReference type="InterPro" id="IPR019887">
    <property type="entry name" value="Tscrpt_reg_AsnC/Lrp_C"/>
</dbReference>
<dbReference type="GO" id="GO:0043200">
    <property type="term" value="P:response to amino acid"/>
    <property type="evidence" value="ECO:0007669"/>
    <property type="project" value="TreeGrafter"/>
</dbReference>
<dbReference type="GO" id="GO:0005829">
    <property type="term" value="C:cytosol"/>
    <property type="evidence" value="ECO:0007669"/>
    <property type="project" value="TreeGrafter"/>
</dbReference>
<dbReference type="PROSITE" id="PS50956">
    <property type="entry name" value="HTH_ASNC_2"/>
    <property type="match status" value="1"/>
</dbReference>
<evidence type="ECO:0000313" key="5">
    <source>
        <dbReference type="EMBL" id="THJ30787.1"/>
    </source>
</evidence>
<dbReference type="SMART" id="SM00344">
    <property type="entry name" value="HTH_ASNC"/>
    <property type="match status" value="1"/>
</dbReference>
<dbReference type="PANTHER" id="PTHR30154:SF34">
    <property type="entry name" value="TRANSCRIPTIONAL REGULATOR AZLB"/>
    <property type="match status" value="1"/>
</dbReference>
<dbReference type="OrthoDB" id="8590699at2"/>
<name>A0A4S5BET6_9BURK</name>